<dbReference type="STRING" id="1004.SAMN05661012_03485"/>
<dbReference type="Proteomes" id="UP001326715">
    <property type="component" value="Chromosome"/>
</dbReference>
<evidence type="ECO:0000256" key="2">
    <source>
        <dbReference type="ARBA" id="ARBA00023015"/>
    </source>
</evidence>
<dbReference type="GO" id="GO:0016987">
    <property type="term" value="F:sigma factor activity"/>
    <property type="evidence" value="ECO:0007669"/>
    <property type="project" value="UniProtKB-KW"/>
</dbReference>
<keyword evidence="4" id="KW-0804">Transcription</keyword>
<dbReference type="Pfam" id="PF04542">
    <property type="entry name" value="Sigma70_r2"/>
    <property type="match status" value="1"/>
</dbReference>
<organism evidence="7 9">
    <name type="scientific">Chitinophaga sancti</name>
    <dbReference type="NCBI Taxonomy" id="1004"/>
    <lineage>
        <taxon>Bacteria</taxon>
        <taxon>Pseudomonadati</taxon>
        <taxon>Bacteroidota</taxon>
        <taxon>Chitinophagia</taxon>
        <taxon>Chitinophagales</taxon>
        <taxon>Chitinophagaceae</taxon>
        <taxon>Chitinophaga</taxon>
    </lineage>
</organism>
<feature type="domain" description="RNA polymerase sigma-70 region 2" evidence="5">
    <location>
        <begin position="27"/>
        <end position="92"/>
    </location>
</feature>
<dbReference type="Gene3D" id="1.10.10.10">
    <property type="entry name" value="Winged helix-like DNA-binding domain superfamily/Winged helix DNA-binding domain"/>
    <property type="match status" value="1"/>
</dbReference>
<comment type="similarity">
    <text evidence="1">Belongs to the sigma-70 factor family. ECF subfamily.</text>
</comment>
<dbReference type="InterPro" id="IPR013325">
    <property type="entry name" value="RNA_pol_sigma_r2"/>
</dbReference>
<sequence length="187" mass="21871">MPEYPGDDIVLLLLKNGGAGDAFELIFKQYYRLMWTKAYLGTGDPNEADDLVQSVLCSIWEKQLYHNIKGNLRTYLLISVRNQVNDYHKIRSRMQKRIEKYAATVDHSCFEESKQGAVVNEHFQEQLHELLREFPTQRQRAFNLVYLQHKKYHEVADNMGISVNSLKTHLKIAVKTLRNKLDLPFSE</sequence>
<keyword evidence="3" id="KW-0731">Sigma factor</keyword>
<keyword evidence="2" id="KW-0805">Transcription regulation</keyword>
<accession>A0A1K1R7D5</accession>
<name>A0A1K1R7D5_9BACT</name>
<dbReference type="InterPro" id="IPR013249">
    <property type="entry name" value="RNA_pol_sigma70_r4_t2"/>
</dbReference>
<protein>
    <submittedName>
        <fullName evidence="7">RNA polymerase sigma-70 factor, ECF subfamily</fullName>
    </submittedName>
    <submittedName>
        <fullName evidence="8">Sigma-70 family RNA polymerase sigma factor</fullName>
    </submittedName>
</protein>
<dbReference type="RefSeq" id="WP_072362495.1">
    <property type="nucleotide sequence ID" value="NZ_CBHWAX010000064.1"/>
</dbReference>
<dbReference type="Proteomes" id="UP000183788">
    <property type="component" value="Unassembled WGS sequence"/>
</dbReference>
<reference evidence="7 9" key="1">
    <citation type="submission" date="2016-11" db="EMBL/GenBank/DDBJ databases">
        <authorList>
            <person name="Jaros S."/>
            <person name="Januszkiewicz K."/>
            <person name="Wedrychowicz H."/>
        </authorList>
    </citation>
    <scope>NUCLEOTIDE SEQUENCE [LARGE SCALE GENOMIC DNA]</scope>
    <source>
        <strain evidence="7 9">DSM 784</strain>
    </source>
</reference>
<dbReference type="InterPro" id="IPR014284">
    <property type="entry name" value="RNA_pol_sigma-70_dom"/>
</dbReference>
<dbReference type="PANTHER" id="PTHR43133">
    <property type="entry name" value="RNA POLYMERASE ECF-TYPE SIGMA FACTO"/>
    <property type="match status" value="1"/>
</dbReference>
<evidence type="ECO:0000313" key="10">
    <source>
        <dbReference type="Proteomes" id="UP001326715"/>
    </source>
</evidence>
<evidence type="ECO:0000313" key="8">
    <source>
        <dbReference type="EMBL" id="WQG90215.1"/>
    </source>
</evidence>
<feature type="domain" description="RNA polymerase sigma factor 70 region 4 type 2" evidence="6">
    <location>
        <begin position="125"/>
        <end position="177"/>
    </location>
</feature>
<dbReference type="AlphaFoldDB" id="A0A1K1R7D5"/>
<evidence type="ECO:0000259" key="6">
    <source>
        <dbReference type="Pfam" id="PF08281"/>
    </source>
</evidence>
<dbReference type="OrthoDB" id="653814at2"/>
<evidence type="ECO:0000313" key="7">
    <source>
        <dbReference type="EMBL" id="SFW67828.1"/>
    </source>
</evidence>
<dbReference type="GO" id="GO:0003677">
    <property type="term" value="F:DNA binding"/>
    <property type="evidence" value="ECO:0007669"/>
    <property type="project" value="InterPro"/>
</dbReference>
<evidence type="ECO:0000256" key="4">
    <source>
        <dbReference type="ARBA" id="ARBA00023163"/>
    </source>
</evidence>
<dbReference type="InterPro" id="IPR036388">
    <property type="entry name" value="WH-like_DNA-bd_sf"/>
</dbReference>
<dbReference type="InterPro" id="IPR007627">
    <property type="entry name" value="RNA_pol_sigma70_r2"/>
</dbReference>
<keyword evidence="10" id="KW-1185">Reference proteome</keyword>
<evidence type="ECO:0000256" key="3">
    <source>
        <dbReference type="ARBA" id="ARBA00023082"/>
    </source>
</evidence>
<dbReference type="EMBL" id="CP140154">
    <property type="protein sequence ID" value="WQG90215.1"/>
    <property type="molecule type" value="Genomic_DNA"/>
</dbReference>
<dbReference type="Gene3D" id="1.10.1740.10">
    <property type="match status" value="1"/>
</dbReference>
<evidence type="ECO:0000259" key="5">
    <source>
        <dbReference type="Pfam" id="PF04542"/>
    </source>
</evidence>
<evidence type="ECO:0000256" key="1">
    <source>
        <dbReference type="ARBA" id="ARBA00010641"/>
    </source>
</evidence>
<reference evidence="8 10" key="2">
    <citation type="submission" date="2023-11" db="EMBL/GenBank/DDBJ databases">
        <title>MicrobeMod: A computational toolkit for identifying prokaryotic methylation and restriction-modification with nanopore sequencing.</title>
        <authorList>
            <person name="Crits-Christoph A."/>
            <person name="Kang S.C."/>
            <person name="Lee H."/>
            <person name="Ostrov N."/>
        </authorList>
    </citation>
    <scope>NUCLEOTIDE SEQUENCE [LARGE SCALE GENOMIC DNA]</scope>
    <source>
        <strain evidence="8 10">ATCC 23090</strain>
    </source>
</reference>
<dbReference type="GO" id="GO:0006352">
    <property type="term" value="P:DNA-templated transcription initiation"/>
    <property type="evidence" value="ECO:0007669"/>
    <property type="project" value="InterPro"/>
</dbReference>
<dbReference type="SUPFAM" id="SSF88659">
    <property type="entry name" value="Sigma3 and sigma4 domains of RNA polymerase sigma factors"/>
    <property type="match status" value="1"/>
</dbReference>
<dbReference type="SUPFAM" id="SSF88946">
    <property type="entry name" value="Sigma2 domain of RNA polymerase sigma factors"/>
    <property type="match status" value="1"/>
</dbReference>
<dbReference type="InterPro" id="IPR013324">
    <property type="entry name" value="RNA_pol_sigma_r3/r4-like"/>
</dbReference>
<dbReference type="Pfam" id="PF08281">
    <property type="entry name" value="Sigma70_r4_2"/>
    <property type="match status" value="1"/>
</dbReference>
<dbReference type="PANTHER" id="PTHR43133:SF46">
    <property type="entry name" value="RNA POLYMERASE SIGMA-70 FACTOR ECF SUBFAMILY"/>
    <property type="match status" value="1"/>
</dbReference>
<dbReference type="NCBIfam" id="TIGR02937">
    <property type="entry name" value="sigma70-ECF"/>
    <property type="match status" value="1"/>
</dbReference>
<gene>
    <name evidence="7" type="ORF">SAMN05661012_03485</name>
    <name evidence="8" type="ORF">SR876_01800</name>
</gene>
<evidence type="ECO:0000313" key="9">
    <source>
        <dbReference type="Proteomes" id="UP000183788"/>
    </source>
</evidence>
<dbReference type="InterPro" id="IPR039425">
    <property type="entry name" value="RNA_pol_sigma-70-like"/>
</dbReference>
<dbReference type="EMBL" id="FPIZ01000010">
    <property type="protein sequence ID" value="SFW67828.1"/>
    <property type="molecule type" value="Genomic_DNA"/>
</dbReference>
<proteinExistence type="inferred from homology"/>